<evidence type="ECO:0000313" key="13">
    <source>
        <dbReference type="Proteomes" id="UP000075221"/>
    </source>
</evidence>
<evidence type="ECO:0000256" key="4">
    <source>
        <dbReference type="ARBA" id="ARBA00022679"/>
    </source>
</evidence>
<feature type="transmembrane region" description="Helical" evidence="9">
    <location>
        <begin position="461"/>
        <end position="482"/>
    </location>
</feature>
<dbReference type="InterPro" id="IPR056785">
    <property type="entry name" value="YkcA/B-like_C"/>
</dbReference>
<name>A0AAC9ANS3_9ACTN</name>
<feature type="domain" description="Glycosyltransferase RgtA/B/C/D-like" evidence="10">
    <location>
        <begin position="110"/>
        <end position="271"/>
    </location>
</feature>
<evidence type="ECO:0000256" key="2">
    <source>
        <dbReference type="ARBA" id="ARBA00022475"/>
    </source>
</evidence>
<keyword evidence="3" id="KW-0328">Glycosyltransferase</keyword>
<dbReference type="GO" id="GO:0005886">
    <property type="term" value="C:plasma membrane"/>
    <property type="evidence" value="ECO:0007669"/>
    <property type="project" value="UniProtKB-SubCell"/>
</dbReference>
<evidence type="ECO:0000259" key="11">
    <source>
        <dbReference type="Pfam" id="PF24878"/>
    </source>
</evidence>
<dbReference type="PANTHER" id="PTHR33908:SF3">
    <property type="entry name" value="UNDECAPRENYL PHOSPHATE-ALPHA-4-AMINO-4-DEOXY-L-ARABINOSE ARABINOSYL TRANSFERASE"/>
    <property type="match status" value="1"/>
</dbReference>
<feature type="region of interest" description="Disordered" evidence="8">
    <location>
        <begin position="520"/>
        <end position="610"/>
    </location>
</feature>
<keyword evidence="6 9" id="KW-1133">Transmembrane helix</keyword>
<gene>
    <name evidence="12" type="ORF">AXH35_10755</name>
</gene>
<feature type="compositionally biased region" description="Polar residues" evidence="8">
    <location>
        <begin position="8"/>
        <end position="17"/>
    </location>
</feature>
<feature type="transmembrane region" description="Helical" evidence="9">
    <location>
        <begin position="185"/>
        <end position="203"/>
    </location>
</feature>
<feature type="transmembrane region" description="Helical" evidence="9">
    <location>
        <begin position="373"/>
        <end position="392"/>
    </location>
</feature>
<keyword evidence="4" id="KW-0808">Transferase</keyword>
<feature type="compositionally biased region" description="Gly residues" evidence="8">
    <location>
        <begin position="537"/>
        <end position="580"/>
    </location>
</feature>
<evidence type="ECO:0000256" key="6">
    <source>
        <dbReference type="ARBA" id="ARBA00022989"/>
    </source>
</evidence>
<feature type="transmembrane region" description="Helical" evidence="9">
    <location>
        <begin position="131"/>
        <end position="152"/>
    </location>
</feature>
<feature type="transmembrane region" description="Helical" evidence="9">
    <location>
        <begin position="233"/>
        <end position="251"/>
    </location>
</feature>
<protein>
    <recommendedName>
        <fullName evidence="14">Glycosyl transferase</fullName>
    </recommendedName>
</protein>
<dbReference type="RefSeq" id="WP_062819840.1">
    <property type="nucleotide sequence ID" value="NZ_CP014352.1"/>
</dbReference>
<feature type="transmembrane region" description="Helical" evidence="9">
    <location>
        <begin position="431"/>
        <end position="449"/>
    </location>
</feature>
<evidence type="ECO:0000313" key="12">
    <source>
        <dbReference type="EMBL" id="AMS05848.1"/>
    </source>
</evidence>
<comment type="subcellular location">
    <subcellularLocation>
        <location evidence="1">Cell membrane</location>
        <topology evidence="1">Multi-pass membrane protein</topology>
    </subcellularLocation>
</comment>
<proteinExistence type="predicted"/>
<evidence type="ECO:0000259" key="10">
    <source>
        <dbReference type="Pfam" id="PF13231"/>
    </source>
</evidence>
<feature type="region of interest" description="Disordered" evidence="8">
    <location>
        <begin position="1"/>
        <end position="31"/>
    </location>
</feature>
<evidence type="ECO:0000256" key="1">
    <source>
        <dbReference type="ARBA" id="ARBA00004651"/>
    </source>
</evidence>
<sequence>MTYAPAVNSPTVSTAQPGTGPAEEPRRVAPRRASGRNRFTRLFLGGVEDPRWARPALWGLMVATALLYLVNLTNSGYANEFYAASVKSATQSWRAWLWASLDSQLSITVDKPPAAIWIMGLSARMFGFSSFSLLLPQALMGIATVALTYGAVKRLSGHGAGLIAGAAVTVTPVAAMMFRFDNPDALLVLCTTAAGYMVVRALQSDRGRRALWWLLGAGWLIGLAFLTKMLQGLLILPALGLVYLLCAKRSWWTRIWHLLAAVASMIVSAGWLIALCAVWPASSRPYIGGSEDNSLWDLAIGYNGLGRIFGGSGNGGGGGGGGGGGFGGTTGVLRMFNSSFAGEISWLIPAAALLLVAGLIARGRRPLSDPKRAGLILWGTSMVITAAVFSFMEGTIHPYYAVALAPLIGGTIGSGAAALWPREADGRTAALLKRITLAVAVAVTGYWGFHVMATYAPSWNAWIRWTALIVSIAGAVGFLVLGSLRSDGQGLRRAAVAVLLAGTIAAAAPTASWSVATAAVGHSGSTPSSGPASATTGGMGGPGGGMGGGGMGGPGGQTGKTGTTGGNAQGGPGGQPGGQGSTTSRSGQRPSGTSQQGQAQGGMGGGGMGGESNAQLVKLLNATTSKWSAAVVSDQTAASYILSTDTAVFSIGGWSGSDENVTLAQFKKLVASGQIRYFIVSGMGGGGTTTTDSSSSSSSSSTTTGNAQGGPGGQAGGMRGGQGGPGGQGSTNSSASQITSWVTSTFTKKTVGSTTVYDLTAKAS</sequence>
<feature type="compositionally biased region" description="Gly residues" evidence="8">
    <location>
        <begin position="707"/>
        <end position="729"/>
    </location>
</feature>
<feature type="compositionally biased region" description="Low complexity" evidence="8">
    <location>
        <begin position="689"/>
        <end position="706"/>
    </location>
</feature>
<keyword evidence="5 9" id="KW-0812">Transmembrane</keyword>
<feature type="transmembrane region" description="Helical" evidence="9">
    <location>
        <begin position="398"/>
        <end position="419"/>
    </location>
</feature>
<evidence type="ECO:0000256" key="8">
    <source>
        <dbReference type="SAM" id="MobiDB-lite"/>
    </source>
</evidence>
<evidence type="ECO:0000256" key="7">
    <source>
        <dbReference type="ARBA" id="ARBA00023136"/>
    </source>
</evidence>
<feature type="transmembrane region" description="Helical" evidence="9">
    <location>
        <begin position="258"/>
        <end position="281"/>
    </location>
</feature>
<feature type="transmembrane region" description="Helical" evidence="9">
    <location>
        <begin position="159"/>
        <end position="179"/>
    </location>
</feature>
<evidence type="ECO:0000256" key="3">
    <source>
        <dbReference type="ARBA" id="ARBA00022676"/>
    </source>
</evidence>
<evidence type="ECO:0000256" key="5">
    <source>
        <dbReference type="ARBA" id="ARBA00022692"/>
    </source>
</evidence>
<feature type="compositionally biased region" description="Gly residues" evidence="8">
    <location>
        <begin position="599"/>
        <end position="610"/>
    </location>
</feature>
<dbReference type="PANTHER" id="PTHR33908">
    <property type="entry name" value="MANNOSYLTRANSFERASE YKCB-RELATED"/>
    <property type="match status" value="1"/>
</dbReference>
<keyword evidence="7 9" id="KW-0472">Membrane</keyword>
<feature type="transmembrane region" description="Helical" evidence="9">
    <location>
        <begin position="344"/>
        <end position="361"/>
    </location>
</feature>
<feature type="transmembrane region" description="Helical" evidence="9">
    <location>
        <begin position="52"/>
        <end position="70"/>
    </location>
</feature>
<dbReference type="Pfam" id="PF13231">
    <property type="entry name" value="PMT_2"/>
    <property type="match status" value="1"/>
</dbReference>
<dbReference type="InterPro" id="IPR050297">
    <property type="entry name" value="LipidA_mod_glycosyltrf_83"/>
</dbReference>
<accession>A0AAC9ANS3</accession>
<dbReference type="Pfam" id="PF24878">
    <property type="entry name" value="YkcB_C"/>
    <property type="match status" value="1"/>
</dbReference>
<dbReference type="GO" id="GO:0010041">
    <property type="term" value="P:response to iron(III) ion"/>
    <property type="evidence" value="ECO:0007669"/>
    <property type="project" value="TreeGrafter"/>
</dbReference>
<dbReference type="InterPro" id="IPR038731">
    <property type="entry name" value="RgtA/B/C-like"/>
</dbReference>
<keyword evidence="2" id="KW-1003">Cell membrane</keyword>
<dbReference type="AlphaFoldDB" id="A0AAC9ANS3"/>
<feature type="compositionally biased region" description="Low complexity" evidence="8">
    <location>
        <begin position="520"/>
        <end position="536"/>
    </location>
</feature>
<evidence type="ECO:0000256" key="9">
    <source>
        <dbReference type="SAM" id="Phobius"/>
    </source>
</evidence>
<dbReference type="GO" id="GO:0016763">
    <property type="term" value="F:pentosyltransferase activity"/>
    <property type="evidence" value="ECO:0007669"/>
    <property type="project" value="TreeGrafter"/>
</dbReference>
<reference evidence="12 13" key="1">
    <citation type="submission" date="2016-02" db="EMBL/GenBank/DDBJ databases">
        <title>Complete Genome Sequence of Propionibacterium acidipropionici ATCC 55737.</title>
        <authorList>
            <person name="Luna Flores C.H."/>
            <person name="Nielsen L.K."/>
            <person name="Marcellin E."/>
        </authorList>
    </citation>
    <scope>NUCLEOTIDE SEQUENCE [LARGE SCALE GENOMIC DNA]</scope>
    <source>
        <strain evidence="12 13">ATCC 55737</strain>
    </source>
</reference>
<feature type="transmembrane region" description="Helical" evidence="9">
    <location>
        <begin position="210"/>
        <end position="227"/>
    </location>
</feature>
<feature type="region of interest" description="Disordered" evidence="8">
    <location>
        <begin position="686"/>
        <end position="737"/>
    </location>
</feature>
<dbReference type="EMBL" id="CP014352">
    <property type="protein sequence ID" value="AMS05848.1"/>
    <property type="molecule type" value="Genomic_DNA"/>
</dbReference>
<dbReference type="GO" id="GO:0009103">
    <property type="term" value="P:lipopolysaccharide biosynthetic process"/>
    <property type="evidence" value="ECO:0007669"/>
    <property type="project" value="UniProtKB-ARBA"/>
</dbReference>
<feature type="domain" description="Putative mannosyltransferase YkcA/B-like C-terminal" evidence="11">
    <location>
        <begin position="621"/>
        <end position="690"/>
    </location>
</feature>
<organism evidence="12 13">
    <name type="scientific">Acidipropionibacterium acidipropionici</name>
    <dbReference type="NCBI Taxonomy" id="1748"/>
    <lineage>
        <taxon>Bacteria</taxon>
        <taxon>Bacillati</taxon>
        <taxon>Actinomycetota</taxon>
        <taxon>Actinomycetes</taxon>
        <taxon>Propionibacteriales</taxon>
        <taxon>Propionibacteriaceae</taxon>
        <taxon>Acidipropionibacterium</taxon>
    </lineage>
</organism>
<feature type="transmembrane region" description="Helical" evidence="9">
    <location>
        <begin position="494"/>
        <end position="516"/>
    </location>
</feature>
<evidence type="ECO:0008006" key="14">
    <source>
        <dbReference type="Google" id="ProtNLM"/>
    </source>
</evidence>
<dbReference type="Proteomes" id="UP000075221">
    <property type="component" value="Chromosome"/>
</dbReference>